<dbReference type="AlphaFoldDB" id="A0A139XER1"/>
<evidence type="ECO:0000313" key="3">
    <source>
        <dbReference type="Proteomes" id="UP000076925"/>
    </source>
</evidence>
<feature type="signal peptide" evidence="1">
    <location>
        <begin position="1"/>
        <end position="25"/>
    </location>
</feature>
<dbReference type="Proteomes" id="UP000076925">
    <property type="component" value="Unassembled WGS sequence"/>
</dbReference>
<evidence type="ECO:0000256" key="1">
    <source>
        <dbReference type="SAM" id="SignalP"/>
    </source>
</evidence>
<dbReference type="RefSeq" id="WP_017747768.1">
    <property type="nucleotide sequence ID" value="NZ_KQ976354.1"/>
</dbReference>
<protein>
    <submittedName>
        <fullName evidence="2">Uncharacterized protein</fullName>
    </submittedName>
</protein>
<organism evidence="2 3">
    <name type="scientific">Scytonema hofmannii PCC 7110</name>
    <dbReference type="NCBI Taxonomy" id="128403"/>
    <lineage>
        <taxon>Bacteria</taxon>
        <taxon>Bacillati</taxon>
        <taxon>Cyanobacteriota</taxon>
        <taxon>Cyanophyceae</taxon>
        <taxon>Nostocales</taxon>
        <taxon>Scytonemataceae</taxon>
        <taxon>Scytonema</taxon>
    </lineage>
</organism>
<dbReference type="EMBL" id="ANNX02000016">
    <property type="protein sequence ID" value="KYC43177.1"/>
    <property type="molecule type" value="Genomic_DNA"/>
</dbReference>
<feature type="chain" id="PRO_5007300667" evidence="1">
    <location>
        <begin position="26"/>
        <end position="160"/>
    </location>
</feature>
<keyword evidence="3" id="KW-1185">Reference proteome</keyword>
<proteinExistence type="predicted"/>
<comment type="caution">
    <text evidence="2">The sequence shown here is derived from an EMBL/GenBank/DDBJ whole genome shotgun (WGS) entry which is preliminary data.</text>
</comment>
<gene>
    <name evidence="2" type="ORF">WA1_13850</name>
</gene>
<name>A0A139XER1_9CYAN</name>
<accession>A0A139XER1</accession>
<reference evidence="2 3" key="1">
    <citation type="journal article" date="2013" name="Genome Biol. Evol.">
        <title>Genomes of Stigonematalean cyanobacteria (subsection V) and the evolution of oxygenic photosynthesis from prokaryotes to plastids.</title>
        <authorList>
            <person name="Dagan T."/>
            <person name="Roettger M."/>
            <person name="Stucken K."/>
            <person name="Landan G."/>
            <person name="Koch R."/>
            <person name="Major P."/>
            <person name="Gould S.B."/>
            <person name="Goremykin V.V."/>
            <person name="Rippka R."/>
            <person name="Tandeau de Marsac N."/>
            <person name="Gugger M."/>
            <person name="Lockhart P.J."/>
            <person name="Allen J.F."/>
            <person name="Brune I."/>
            <person name="Maus I."/>
            <person name="Puhler A."/>
            <person name="Martin W.F."/>
        </authorList>
    </citation>
    <scope>NUCLEOTIDE SEQUENCE [LARGE SCALE GENOMIC DNA]</scope>
    <source>
        <strain evidence="2 3">PCC 7110</strain>
    </source>
</reference>
<evidence type="ECO:0000313" key="2">
    <source>
        <dbReference type="EMBL" id="KYC43177.1"/>
    </source>
</evidence>
<keyword evidence="1" id="KW-0732">Signal</keyword>
<dbReference type="OrthoDB" id="512178at2"/>
<sequence>MIVKKFVSFLLTLFGVLSYPAITSADIGQDREITNFVSQDTANKQQRKPNYQILGSCPKQKPETNTLIYFIANEKTVRVFSNNRQTLMNVALGSRPLIENAAVRIDNENPRIYSATSKDRATRYYAVYFTQNAQTDALLITRLPDDKLLVEKTSCIPYVR</sequence>